<gene>
    <name evidence="3" type="ORF">DAERI_050025</name>
</gene>
<evidence type="ECO:0008006" key="5">
    <source>
        <dbReference type="Google" id="ProtNLM"/>
    </source>
</evidence>
<dbReference type="AlphaFoldDB" id="A0A2I9D4E3"/>
<comment type="caution">
    <text evidence="3">The sequence shown here is derived from an EMBL/GenBank/DDBJ whole genome shotgun (WGS) entry which is preliminary data.</text>
</comment>
<proteinExistence type="predicted"/>
<accession>A0A2I9D4E3</accession>
<dbReference type="Proteomes" id="UP000236569">
    <property type="component" value="Unassembled WGS sequence"/>
</dbReference>
<evidence type="ECO:0000259" key="2">
    <source>
        <dbReference type="Pfam" id="PF18156"/>
    </source>
</evidence>
<dbReference type="InterPro" id="IPR040828">
    <property type="entry name" value="pPIWI_RE_REase"/>
</dbReference>
<feature type="domain" description="REase associating with pPIWI RE" evidence="1">
    <location>
        <begin position="251"/>
        <end position="357"/>
    </location>
</feature>
<dbReference type="EMBL" id="BFAG01000005">
    <property type="protein sequence ID" value="GBF05516.1"/>
    <property type="molecule type" value="Genomic_DNA"/>
</dbReference>
<dbReference type="InterPro" id="IPR041191">
    <property type="entry name" value="pPIWI_RE_Y"/>
</dbReference>
<reference evidence="4" key="1">
    <citation type="submission" date="2018-01" db="EMBL/GenBank/DDBJ databases">
        <title>Draft Genome Sequence of the Radioresistant Bacterium Deinococcus aerius TR0125, Isolated from the Higher Atmosphere above Japan.</title>
        <authorList>
            <person name="Satoh K."/>
            <person name="Arai H."/>
            <person name="Sanzen T."/>
            <person name="Kawaguchi Y."/>
            <person name="Hayashi H."/>
            <person name="Yokobori S."/>
            <person name="Yamagishi A."/>
            <person name="Oono Y."/>
            <person name="Narumi I."/>
        </authorList>
    </citation>
    <scope>NUCLEOTIDE SEQUENCE [LARGE SCALE GENOMIC DNA]</scope>
    <source>
        <strain evidence="4">TR0125</strain>
    </source>
</reference>
<dbReference type="Pfam" id="PF18154">
    <property type="entry name" value="pPIWI_RE_REase"/>
    <property type="match status" value="1"/>
</dbReference>
<organism evidence="3 4">
    <name type="scientific">Deinococcus aerius</name>
    <dbReference type="NCBI Taxonomy" id="200253"/>
    <lineage>
        <taxon>Bacteria</taxon>
        <taxon>Thermotogati</taxon>
        <taxon>Deinococcota</taxon>
        <taxon>Deinococci</taxon>
        <taxon>Deinococcales</taxon>
        <taxon>Deinococcaceae</taxon>
        <taxon>Deinococcus</taxon>
    </lineage>
</organism>
<sequence length="361" mass="39883">MRTLALAVSAQYRVALDHGVVLQDHTVPKSMQDAMSLLGRLALEEGREDRFASVHDVLHACTVPLREWDLDAFKGNFTYANLQLVDPDLLVPTEECGALMVEGGRSHDDVIERQLYARLQDALKNTGRQRDRTYRVVREFLARHSLTTRAGLRGHFDGEGVDDAVTDLVLGHLFIPVPEAWTLRGQPHRCVHCGTLTRPHPDRDRFPGGRCPLQACREGEDFQAQAEPFGGTGAIVAANTVLRYWVNPAIDELRIFDAAVEAGVPAELYPHSDKCDVSLGGNTGVDVKNYRDAHALARKMSADPGGLKEYRVPVLAVPDARAAQPGYLSALKRGLKRGPGARLRVMTVREVKRDIRELAHA</sequence>
<evidence type="ECO:0000313" key="4">
    <source>
        <dbReference type="Proteomes" id="UP000236569"/>
    </source>
</evidence>
<keyword evidence="4" id="KW-1185">Reference proteome</keyword>
<dbReference type="Pfam" id="PF18156">
    <property type="entry name" value="pPIWI_RE_Y"/>
    <property type="match status" value="1"/>
</dbReference>
<evidence type="ECO:0000259" key="1">
    <source>
        <dbReference type="Pfam" id="PF18154"/>
    </source>
</evidence>
<name>A0A2I9D4E3_9DEIO</name>
<protein>
    <recommendedName>
        <fullName evidence="5">REase associating with pPIWI RE domain-containing protein</fullName>
    </recommendedName>
</protein>
<feature type="domain" description="pPIWI-RE three-gene island" evidence="2">
    <location>
        <begin position="27"/>
        <end position="148"/>
    </location>
</feature>
<evidence type="ECO:0000313" key="3">
    <source>
        <dbReference type="EMBL" id="GBF05516.1"/>
    </source>
</evidence>